<feature type="signal peptide" evidence="1">
    <location>
        <begin position="1"/>
        <end position="19"/>
    </location>
</feature>
<keyword evidence="1" id="KW-0732">Signal</keyword>
<organism evidence="3 4">
    <name type="scientific">Veronia pacifica</name>
    <dbReference type="NCBI Taxonomy" id="1080227"/>
    <lineage>
        <taxon>Bacteria</taxon>
        <taxon>Pseudomonadati</taxon>
        <taxon>Pseudomonadota</taxon>
        <taxon>Gammaproteobacteria</taxon>
        <taxon>Vibrionales</taxon>
        <taxon>Vibrionaceae</taxon>
        <taxon>Veronia</taxon>
    </lineage>
</organism>
<accession>A0A1C3EIW6</accession>
<evidence type="ECO:0000256" key="1">
    <source>
        <dbReference type="SAM" id="SignalP"/>
    </source>
</evidence>
<dbReference type="InterPro" id="IPR024618">
    <property type="entry name" value="DUF3857"/>
</dbReference>
<feature type="domain" description="DUF3857" evidence="2">
    <location>
        <begin position="66"/>
        <end position="203"/>
    </location>
</feature>
<dbReference type="AlphaFoldDB" id="A0A1C3EIW6"/>
<evidence type="ECO:0000259" key="2">
    <source>
        <dbReference type="Pfam" id="PF12969"/>
    </source>
</evidence>
<reference evidence="3 4" key="1">
    <citation type="submission" date="2016-05" db="EMBL/GenBank/DDBJ databases">
        <title>Genomic Taxonomy of the Vibrionaceae.</title>
        <authorList>
            <person name="Gomez-Gil B."/>
            <person name="Enciso-Ibarra J."/>
        </authorList>
    </citation>
    <scope>NUCLEOTIDE SEQUENCE [LARGE SCALE GENOMIC DNA]</scope>
    <source>
        <strain evidence="3 4">CAIM 1920</strain>
    </source>
</reference>
<dbReference type="Pfam" id="PF12969">
    <property type="entry name" value="DUF3857"/>
    <property type="match status" value="1"/>
</dbReference>
<evidence type="ECO:0000313" key="4">
    <source>
        <dbReference type="Proteomes" id="UP000094936"/>
    </source>
</evidence>
<sequence length="649" mass="73904">MFFVRLLAALLVLTSFQSASETPIFSPLPEWVAVTHSLPDKPIPDKGDQQYLLVDKQLNLTGPSPTSYKRVVVKALSLKGAATSSKISIEHVPDYQHVEIHSLSVFRDGVERVLPDSASIVVATVVHDRRSHLYSNKKRIDIALKDIRPGDIIDYSYTITGNNPVYGNYFDRHISVGWNAKVAESRSRILMPDTSNILVSNPQQKAKGKLNILTSEGLIEYSYVELDGHYDYHESEQPAWYDPYPYLHVTNFQTWQDIVDWALPLYTFNDDRSSAAIAADIKGRKAEDPEAQLVEAIHYAQNKVSHLGQQHKLDSHSPSAPDEVIHQGFGDNKEKALLMVALLRQLGAKATPALVSEHWKGTVRLRPVSPSSFDHVIVKLEHQGKTWWIDPTYTHQGSKLDTMAMSDHVLALVLEPGINNLETVPILRPDIPHQVIQNFIVNRADRDSYLSVTTQLKGREAERWRKYLSSTSEITLSDHYEKYYARHFKELAVLSPLTIADDTNANLIEIKESYIIKDLWQVKDNLYHFMVAGDIVDDFLITPRSSSRKTPFRYGHDGKVLQKIQLSLPDDWEVKPIEHTLNNPFFEYHSILQSMDDVKNKVPGKIFIEADYSYRSKARHVAPGQLNNYIKQVKLAWESSEYEFVYPVN</sequence>
<dbReference type="STRING" id="1080227.A8L45_11230"/>
<dbReference type="InterPro" id="IPR038765">
    <property type="entry name" value="Papain-like_cys_pep_sf"/>
</dbReference>
<dbReference type="Gene3D" id="3.10.620.30">
    <property type="match status" value="1"/>
</dbReference>
<dbReference type="Gene3D" id="2.60.40.3140">
    <property type="match status" value="1"/>
</dbReference>
<evidence type="ECO:0000313" key="3">
    <source>
        <dbReference type="EMBL" id="ODA33186.1"/>
    </source>
</evidence>
<proteinExistence type="predicted"/>
<dbReference type="Proteomes" id="UP000094936">
    <property type="component" value="Unassembled WGS sequence"/>
</dbReference>
<keyword evidence="4" id="KW-1185">Reference proteome</keyword>
<dbReference type="EMBL" id="LYBM01000018">
    <property type="protein sequence ID" value="ODA33186.1"/>
    <property type="molecule type" value="Genomic_DNA"/>
</dbReference>
<gene>
    <name evidence="3" type="ORF">A8L45_11230</name>
</gene>
<dbReference type="SUPFAM" id="SSF54001">
    <property type="entry name" value="Cysteine proteinases"/>
    <property type="match status" value="1"/>
</dbReference>
<name>A0A1C3EIW6_9GAMM</name>
<protein>
    <recommendedName>
        <fullName evidence="2">DUF3857 domain-containing protein</fullName>
    </recommendedName>
</protein>
<feature type="chain" id="PRO_5008673125" description="DUF3857 domain-containing protein" evidence="1">
    <location>
        <begin position="20"/>
        <end position="649"/>
    </location>
</feature>
<comment type="caution">
    <text evidence="3">The sequence shown here is derived from an EMBL/GenBank/DDBJ whole genome shotgun (WGS) entry which is preliminary data.</text>
</comment>